<dbReference type="EMBL" id="AP019724">
    <property type="protein sequence ID" value="BBK87191.1"/>
    <property type="molecule type" value="Genomic_DNA"/>
</dbReference>
<keyword evidence="4" id="KW-0597">Phosphoprotein</keyword>
<dbReference type="Pfam" id="PF01590">
    <property type="entry name" value="GAF"/>
    <property type="match status" value="1"/>
</dbReference>
<evidence type="ECO:0000259" key="13">
    <source>
        <dbReference type="PROSITE" id="PS50109"/>
    </source>
</evidence>
<protein>
    <recommendedName>
        <fullName evidence="3">histidine kinase</fullName>
        <ecNumber evidence="3">2.7.13.3</ecNumber>
    </recommendedName>
</protein>
<dbReference type="InterPro" id="IPR001610">
    <property type="entry name" value="PAC"/>
</dbReference>
<dbReference type="NCBIfam" id="TIGR00229">
    <property type="entry name" value="sensory_box"/>
    <property type="match status" value="1"/>
</dbReference>
<comment type="subcellular location">
    <subcellularLocation>
        <location evidence="2">Membrane</location>
    </subcellularLocation>
</comment>
<keyword evidence="9" id="KW-0067">ATP-binding</keyword>
<dbReference type="InterPro" id="IPR005467">
    <property type="entry name" value="His_kinase_dom"/>
</dbReference>
<dbReference type="CDD" id="cd16922">
    <property type="entry name" value="HATPase_EvgS-ArcB-TorS-like"/>
    <property type="match status" value="1"/>
</dbReference>
<evidence type="ECO:0000256" key="10">
    <source>
        <dbReference type="ARBA" id="ARBA00022989"/>
    </source>
</evidence>
<proteinExistence type="predicted"/>
<dbReference type="InterPro" id="IPR000700">
    <property type="entry name" value="PAS-assoc_C"/>
</dbReference>
<dbReference type="Pfam" id="PF00989">
    <property type="entry name" value="PAS"/>
    <property type="match status" value="1"/>
</dbReference>
<keyword evidence="6" id="KW-0812">Transmembrane</keyword>
<dbReference type="SMART" id="SM00091">
    <property type="entry name" value="PAS"/>
    <property type="match status" value="3"/>
</dbReference>
<keyword evidence="5" id="KW-0808">Transferase</keyword>
<dbReference type="Pfam" id="PF00512">
    <property type="entry name" value="HisKA"/>
    <property type="match status" value="1"/>
</dbReference>
<dbReference type="Gene3D" id="3.30.565.10">
    <property type="entry name" value="Histidine kinase-like ATPase, C-terminal domain"/>
    <property type="match status" value="1"/>
</dbReference>
<feature type="domain" description="Histidine kinase" evidence="13">
    <location>
        <begin position="730"/>
        <end position="940"/>
    </location>
</feature>
<comment type="catalytic activity">
    <reaction evidence="1">
        <text>ATP + protein L-histidine = ADP + protein N-phospho-L-histidine.</text>
        <dbReference type="EC" id="2.7.13.3"/>
    </reaction>
</comment>
<evidence type="ECO:0000256" key="4">
    <source>
        <dbReference type="ARBA" id="ARBA00022553"/>
    </source>
</evidence>
<evidence type="ECO:0000256" key="1">
    <source>
        <dbReference type="ARBA" id="ARBA00000085"/>
    </source>
</evidence>
<dbReference type="SMART" id="SM00388">
    <property type="entry name" value="HisKA"/>
    <property type="match status" value="1"/>
</dbReference>
<dbReference type="KEGG" id="bun:Bun01g_15610"/>
<dbReference type="SMART" id="SM00387">
    <property type="entry name" value="HATPase_c"/>
    <property type="match status" value="1"/>
</dbReference>
<dbReference type="PRINTS" id="PR00344">
    <property type="entry name" value="BCTRLSENSOR"/>
</dbReference>
<dbReference type="GO" id="GO:0000155">
    <property type="term" value="F:phosphorelay sensor kinase activity"/>
    <property type="evidence" value="ECO:0007669"/>
    <property type="project" value="InterPro"/>
</dbReference>
<dbReference type="InterPro" id="IPR029016">
    <property type="entry name" value="GAF-like_dom_sf"/>
</dbReference>
<dbReference type="InterPro" id="IPR003018">
    <property type="entry name" value="GAF"/>
</dbReference>
<feature type="domain" description="PAC" evidence="14">
    <location>
        <begin position="657"/>
        <end position="712"/>
    </location>
</feature>
<dbReference type="InterPro" id="IPR004358">
    <property type="entry name" value="Sig_transdc_His_kin-like_C"/>
</dbReference>
<dbReference type="EC" id="2.7.13.3" evidence="3"/>
<dbReference type="PANTHER" id="PTHR43711">
    <property type="entry name" value="TWO-COMPONENT HISTIDINE KINASE"/>
    <property type="match status" value="1"/>
</dbReference>
<evidence type="ECO:0000256" key="6">
    <source>
        <dbReference type="ARBA" id="ARBA00022692"/>
    </source>
</evidence>
<reference evidence="15 16" key="1">
    <citation type="submission" date="2019-06" db="EMBL/GenBank/DDBJ databases">
        <title>Complete genome sequence of Bacteroides uniformis NBRC 113350.</title>
        <authorList>
            <person name="Miura T."/>
            <person name="Furukawa M."/>
            <person name="Shimamura M."/>
            <person name="Ohyama Y."/>
            <person name="Yamazoe A."/>
            <person name="Kawasaki H."/>
        </authorList>
    </citation>
    <scope>NUCLEOTIDE SEQUENCE [LARGE SCALE GENOMIC DNA]</scope>
    <source>
        <strain evidence="15 16">NBRC 113350</strain>
    </source>
</reference>
<dbReference type="Gene3D" id="3.30.450.20">
    <property type="entry name" value="PAS domain"/>
    <property type="match status" value="2"/>
</dbReference>
<evidence type="ECO:0000256" key="9">
    <source>
        <dbReference type="ARBA" id="ARBA00022840"/>
    </source>
</evidence>
<dbReference type="SMART" id="SM00065">
    <property type="entry name" value="GAF"/>
    <property type="match status" value="1"/>
</dbReference>
<dbReference type="GO" id="GO:0006355">
    <property type="term" value="P:regulation of DNA-templated transcription"/>
    <property type="evidence" value="ECO:0007669"/>
    <property type="project" value="InterPro"/>
</dbReference>
<keyword evidence="7" id="KW-0547">Nucleotide-binding</keyword>
<accession>A0A4Y1VHY7</accession>
<dbReference type="PROSITE" id="PS50113">
    <property type="entry name" value="PAC"/>
    <property type="match status" value="1"/>
</dbReference>
<organism evidence="15 16">
    <name type="scientific">Bacteroides uniformis</name>
    <dbReference type="NCBI Taxonomy" id="820"/>
    <lineage>
        <taxon>Bacteria</taxon>
        <taxon>Pseudomonadati</taxon>
        <taxon>Bacteroidota</taxon>
        <taxon>Bacteroidia</taxon>
        <taxon>Bacteroidales</taxon>
        <taxon>Bacteroidaceae</taxon>
        <taxon>Bacteroides</taxon>
    </lineage>
</organism>
<dbReference type="GO" id="GO:0005524">
    <property type="term" value="F:ATP binding"/>
    <property type="evidence" value="ECO:0007669"/>
    <property type="project" value="UniProtKB-KW"/>
</dbReference>
<gene>
    <name evidence="15" type="ORF">Bun01g_15610</name>
</gene>
<dbReference type="Pfam" id="PF02518">
    <property type="entry name" value="HATPase_c"/>
    <property type="match status" value="1"/>
</dbReference>
<evidence type="ECO:0000256" key="11">
    <source>
        <dbReference type="ARBA" id="ARBA00023012"/>
    </source>
</evidence>
<dbReference type="SMART" id="SM00086">
    <property type="entry name" value="PAC"/>
    <property type="match status" value="2"/>
</dbReference>
<evidence type="ECO:0000256" key="8">
    <source>
        <dbReference type="ARBA" id="ARBA00022777"/>
    </source>
</evidence>
<name>A0A4Y1VHY7_BACUN</name>
<evidence type="ECO:0000256" key="2">
    <source>
        <dbReference type="ARBA" id="ARBA00004370"/>
    </source>
</evidence>
<dbReference type="FunFam" id="1.10.287.130:FF:000004">
    <property type="entry name" value="Ethylene receptor 1"/>
    <property type="match status" value="1"/>
</dbReference>
<dbReference type="AlphaFoldDB" id="A0A4Y1VHY7"/>
<dbReference type="Gene3D" id="3.30.450.40">
    <property type="match status" value="1"/>
</dbReference>
<evidence type="ECO:0000313" key="16">
    <source>
        <dbReference type="Proteomes" id="UP000320533"/>
    </source>
</evidence>
<evidence type="ECO:0000256" key="7">
    <source>
        <dbReference type="ARBA" id="ARBA00022741"/>
    </source>
</evidence>
<dbReference type="InterPro" id="IPR035965">
    <property type="entry name" value="PAS-like_dom_sf"/>
</dbReference>
<evidence type="ECO:0000256" key="12">
    <source>
        <dbReference type="ARBA" id="ARBA00023136"/>
    </source>
</evidence>
<dbReference type="SUPFAM" id="SSF55785">
    <property type="entry name" value="PYP-like sensor domain (PAS domain)"/>
    <property type="match status" value="2"/>
</dbReference>
<dbReference type="InterPro" id="IPR050736">
    <property type="entry name" value="Sensor_HK_Regulatory"/>
</dbReference>
<keyword evidence="11" id="KW-0902">Two-component regulatory system</keyword>
<keyword evidence="10" id="KW-1133">Transmembrane helix</keyword>
<dbReference type="InterPro" id="IPR003594">
    <property type="entry name" value="HATPase_dom"/>
</dbReference>
<dbReference type="SUPFAM" id="SSF47384">
    <property type="entry name" value="Homodimeric domain of signal transducing histidine kinase"/>
    <property type="match status" value="1"/>
</dbReference>
<keyword evidence="8 15" id="KW-0418">Kinase</keyword>
<keyword evidence="12" id="KW-0472">Membrane</keyword>
<evidence type="ECO:0000256" key="5">
    <source>
        <dbReference type="ARBA" id="ARBA00022679"/>
    </source>
</evidence>
<dbReference type="Proteomes" id="UP000320533">
    <property type="component" value="Chromosome"/>
</dbReference>
<dbReference type="InterPro" id="IPR013767">
    <property type="entry name" value="PAS_fold"/>
</dbReference>
<dbReference type="SUPFAM" id="SSF55874">
    <property type="entry name" value="ATPase domain of HSP90 chaperone/DNA topoisomerase II/histidine kinase"/>
    <property type="match status" value="1"/>
</dbReference>
<dbReference type="CDD" id="cd00082">
    <property type="entry name" value="HisKA"/>
    <property type="match status" value="1"/>
</dbReference>
<dbReference type="SUPFAM" id="SSF55781">
    <property type="entry name" value="GAF domain-like"/>
    <property type="match status" value="1"/>
</dbReference>
<dbReference type="InterPro" id="IPR036097">
    <property type="entry name" value="HisK_dim/P_sf"/>
</dbReference>
<dbReference type="GO" id="GO:0016020">
    <property type="term" value="C:membrane"/>
    <property type="evidence" value="ECO:0007669"/>
    <property type="project" value="UniProtKB-SubCell"/>
</dbReference>
<dbReference type="InterPro" id="IPR000014">
    <property type="entry name" value="PAS"/>
</dbReference>
<evidence type="ECO:0000313" key="15">
    <source>
        <dbReference type="EMBL" id="BBK87191.1"/>
    </source>
</evidence>
<dbReference type="Gene3D" id="1.10.287.130">
    <property type="match status" value="1"/>
</dbReference>
<dbReference type="PROSITE" id="PS50109">
    <property type="entry name" value="HIS_KIN"/>
    <property type="match status" value="1"/>
</dbReference>
<dbReference type="InterPro" id="IPR003661">
    <property type="entry name" value="HisK_dim/P_dom"/>
</dbReference>
<dbReference type="InterPro" id="IPR036890">
    <property type="entry name" value="HATPase_C_sf"/>
</dbReference>
<dbReference type="PANTHER" id="PTHR43711:SF31">
    <property type="entry name" value="HISTIDINE KINASE"/>
    <property type="match status" value="1"/>
</dbReference>
<evidence type="ECO:0000259" key="14">
    <source>
        <dbReference type="PROSITE" id="PS50113"/>
    </source>
</evidence>
<sequence>MAIFVSQTNIDKYMAVHRDDSERFRRLSILGRIGWWEADFSSRQYLCSEYVCKLLGLEGEYLSFEDFGKMIREDYRTRISREFLAIQNMEVYEQTFPIYSTEGVVWVYSRVGYKEHLPDGTLKAFGVLQRVEMPKEEAAKQALQRVNDLLYRQTSISHSLFRYLKDEDISAGIYDILKDILDFFRGGRVYIFQYDEKCRYQSCTYEVVAPGVAPEKEMLQGVQADSLPWWTSQIMAQKPVLLETLGQLPEHAYAEYEILARQNIKSLMVTPLVANDQVWGYMGIDLVDRTRMWTNEDYQWFSSLANVISICIELRKTKDEAVRERTFLSNLFRYMPLGYVRMSIVCDEKDNPYGYYVTDANSIFADFLGKPASTFIGKTASSFSREAAPRLEYLLEIVNTGTHKEMDMCFELTNKHCHVVIYSPEKNEVVALFLDTTDSVQTHLALDHSEKLFKNIFANIPVGVEIYDKDGFLVDINNKDMEIFGVRDKQDVIGVNLFENPNVSAQLAERIQTEDMVDFRLNYAFDRTEGYYSTSKQPKDVIHLYTKVSKVYDSKGNFTGYAMINIDNTERIDAMSRICDFENFFLLISDYAKVGYAKLNLLDRKGYAIKQWYKNMGEDENTQLADVVGIYSKMYPSDRRRMLDFFSKARVGEAKHFQGEMRIERPGEKGKWNWVRTNVVVNLFEPENGQIELIGVNYDITELKETEAMLIEAKEKAETADRLKSAFLANMSHEIRTPLNAIVGFSSLMGETGDMEEKRQYMAIIEENNDLLLQLISDILDLSKIEAGTFDFVEKELDVNMLCEDIVRFMKMKAKPGVEVLFDRHLPECRIVSDRNRLNQVIANFVNNAIKFTTAGSIRVGYNKVDETHLRFYVADTGLGIEPEMQAQIFDRFIKLNTFVHGTGLGLSISKSIIEQLGGTIGVDSEPGKGSCFWFVLPIV</sequence>
<evidence type="ECO:0000256" key="3">
    <source>
        <dbReference type="ARBA" id="ARBA00012438"/>
    </source>
</evidence>